<keyword evidence="4 7" id="KW-0812">Transmembrane</keyword>
<dbReference type="Pfam" id="PF00507">
    <property type="entry name" value="Oxidored_q4"/>
    <property type="match status" value="1"/>
</dbReference>
<dbReference type="AlphaFoldDB" id="A0A9Q8TXI5"/>
<evidence type="ECO:0000256" key="6">
    <source>
        <dbReference type="ARBA" id="ARBA00023136"/>
    </source>
</evidence>
<evidence type="ECO:0000256" key="8">
    <source>
        <dbReference type="SAM" id="Phobius"/>
    </source>
</evidence>
<evidence type="ECO:0000256" key="4">
    <source>
        <dbReference type="ARBA" id="ARBA00022692"/>
    </source>
</evidence>
<comment type="function">
    <text evidence="7">NDH-1 shuttles electrons from NADH, via FMN and iron-sulfur (Fe-S) centers, to quinones in the respiratory chain.</text>
</comment>
<keyword evidence="3" id="KW-0813">Transport</keyword>
<evidence type="ECO:0000256" key="2">
    <source>
        <dbReference type="ARBA" id="ARBA00008472"/>
    </source>
</evidence>
<evidence type="ECO:0000256" key="7">
    <source>
        <dbReference type="RuleBase" id="RU003639"/>
    </source>
</evidence>
<reference evidence="9" key="1">
    <citation type="submission" date="2022-05" db="EMBL/GenBank/DDBJ databases">
        <title>Impact of host demography and evolutionary history on endosymbiont molecular evolution: a test in carpenter ants (Genus Camponotus) and their Blochmannia endosymbionts.</title>
        <authorList>
            <person name="Manthey J.D."/>
            <person name="Giron J.C."/>
            <person name="Hruska J.P."/>
        </authorList>
    </citation>
    <scope>NUCLEOTIDE SEQUENCE</scope>
    <source>
        <strain evidence="9">C-039</strain>
    </source>
</reference>
<comment type="subcellular location">
    <subcellularLocation>
        <location evidence="7">Cell membrane</location>
        <topology evidence="7">Multi-pass membrane protein</topology>
    </subcellularLocation>
    <subcellularLocation>
        <location evidence="1">Membrane</location>
    </subcellularLocation>
</comment>
<comment type="catalytic activity">
    <reaction evidence="7">
        <text>a quinone + NADH + 5 H(+)(in) = a quinol + NAD(+) + 4 H(+)(out)</text>
        <dbReference type="Rhea" id="RHEA:57888"/>
        <dbReference type="ChEBI" id="CHEBI:15378"/>
        <dbReference type="ChEBI" id="CHEBI:24646"/>
        <dbReference type="ChEBI" id="CHEBI:57540"/>
        <dbReference type="ChEBI" id="CHEBI:57945"/>
        <dbReference type="ChEBI" id="CHEBI:132124"/>
    </reaction>
</comment>
<keyword evidence="6 8" id="KW-0472">Membrane</keyword>
<name>A0A9Q8TXI5_9ENTR</name>
<dbReference type="Proteomes" id="UP001056209">
    <property type="component" value="Chromosome"/>
</dbReference>
<dbReference type="Gene3D" id="1.20.58.1610">
    <property type="entry name" value="NADH:ubiquinone/plastoquinone oxidoreductase, chain 3"/>
    <property type="match status" value="1"/>
</dbReference>
<keyword evidence="7" id="KW-0520">NAD</keyword>
<dbReference type="GO" id="GO:0008137">
    <property type="term" value="F:NADH dehydrogenase (ubiquinone) activity"/>
    <property type="evidence" value="ECO:0007669"/>
    <property type="project" value="InterPro"/>
</dbReference>
<gene>
    <name evidence="9" type="primary">ndhC</name>
    <name evidence="9" type="ORF">M9393_00710</name>
</gene>
<dbReference type="InterPro" id="IPR038430">
    <property type="entry name" value="NDAH_ubi_oxred_su3_sf"/>
</dbReference>
<evidence type="ECO:0000256" key="1">
    <source>
        <dbReference type="ARBA" id="ARBA00004370"/>
    </source>
</evidence>
<proteinExistence type="inferred from homology"/>
<dbReference type="GO" id="GO:0016491">
    <property type="term" value="F:oxidoreductase activity"/>
    <property type="evidence" value="ECO:0007669"/>
    <property type="project" value="UniProtKB-KW"/>
</dbReference>
<evidence type="ECO:0000256" key="5">
    <source>
        <dbReference type="ARBA" id="ARBA00022989"/>
    </source>
</evidence>
<dbReference type="RefSeq" id="WP_250248892.1">
    <property type="nucleotide sequence ID" value="NZ_CP097753.1"/>
</dbReference>
<sequence>MLLCGYFLGGRSDLRIKNTPFESGIESVGNARIRFSVKFYLIAMVFVIFDIEGIYLYVWAVSIRDVGWIGFSEVFIFIFVLLASLIYLVRIGVFDWIDQSMRHGNYVDHFDIDTAKRLKNSRRK</sequence>
<accession>A0A9Q8TXI5</accession>
<protein>
    <recommendedName>
        <fullName evidence="7">NADH-quinone oxidoreductase subunit</fullName>
        <ecNumber evidence="7">7.1.1.-</ecNumber>
    </recommendedName>
</protein>
<keyword evidence="9" id="KW-0560">Oxidoreductase</keyword>
<dbReference type="PANTHER" id="PTHR11058">
    <property type="entry name" value="NADH-UBIQUINONE OXIDOREDUCTASE CHAIN 3"/>
    <property type="match status" value="1"/>
</dbReference>
<dbReference type="PANTHER" id="PTHR11058:SF21">
    <property type="entry name" value="NADH-QUINONE OXIDOREDUCTASE SUBUNIT A"/>
    <property type="match status" value="1"/>
</dbReference>
<keyword evidence="5 8" id="KW-1133">Transmembrane helix</keyword>
<dbReference type="EMBL" id="CP097753">
    <property type="protein sequence ID" value="URJ28438.1"/>
    <property type="molecule type" value="Genomic_DNA"/>
</dbReference>
<comment type="similarity">
    <text evidence="2 7">Belongs to the complex I subunit 3 family.</text>
</comment>
<evidence type="ECO:0000313" key="9">
    <source>
        <dbReference type="EMBL" id="URJ28438.1"/>
    </source>
</evidence>
<evidence type="ECO:0000256" key="3">
    <source>
        <dbReference type="ARBA" id="ARBA00022448"/>
    </source>
</evidence>
<dbReference type="EC" id="7.1.1.-" evidence="7"/>
<feature type="transmembrane region" description="Helical" evidence="8">
    <location>
        <begin position="39"/>
        <end position="60"/>
    </location>
</feature>
<dbReference type="InterPro" id="IPR000440">
    <property type="entry name" value="NADH_UbQ/plastoQ_OxRdtase_su3"/>
</dbReference>
<dbReference type="GO" id="GO:0030964">
    <property type="term" value="C:NADH dehydrogenase complex"/>
    <property type="evidence" value="ECO:0007669"/>
    <property type="project" value="TreeGrafter"/>
</dbReference>
<keyword evidence="7" id="KW-0874">Quinone</keyword>
<organism evidence="9 10">
    <name type="scientific">Candidatus Blochmannia vicinus</name>
    <name type="common">nom. nud.</name>
    <dbReference type="NCBI Taxonomy" id="251540"/>
    <lineage>
        <taxon>Bacteria</taxon>
        <taxon>Pseudomonadati</taxon>
        <taxon>Pseudomonadota</taxon>
        <taxon>Gammaproteobacteria</taxon>
        <taxon>Enterobacterales</taxon>
        <taxon>Enterobacteriaceae</taxon>
        <taxon>ant endosymbionts</taxon>
        <taxon>Candidatus Blochmanniella</taxon>
    </lineage>
</organism>
<feature type="transmembrane region" description="Helical" evidence="8">
    <location>
        <begin position="66"/>
        <end position="89"/>
    </location>
</feature>
<dbReference type="GO" id="GO:0048038">
    <property type="term" value="F:quinone binding"/>
    <property type="evidence" value="ECO:0007669"/>
    <property type="project" value="UniProtKB-KW"/>
</dbReference>
<evidence type="ECO:0000313" key="10">
    <source>
        <dbReference type="Proteomes" id="UP001056209"/>
    </source>
</evidence>
<dbReference type="GO" id="GO:0005886">
    <property type="term" value="C:plasma membrane"/>
    <property type="evidence" value="ECO:0007669"/>
    <property type="project" value="UniProtKB-SubCell"/>
</dbReference>